<dbReference type="EMBL" id="CQAW01000024">
    <property type="protein sequence ID" value="CNI29736.1"/>
    <property type="molecule type" value="Genomic_DNA"/>
</dbReference>
<name>A0A0T9QUU1_9GAMM</name>
<keyword evidence="3" id="KW-1185">Reference proteome</keyword>
<evidence type="ECO:0000313" key="2">
    <source>
        <dbReference type="EMBL" id="CNI29736.1"/>
    </source>
</evidence>
<proteinExistence type="predicted"/>
<feature type="domain" description="Transposase (putative) YhgA-like" evidence="1">
    <location>
        <begin position="19"/>
        <end position="54"/>
    </location>
</feature>
<protein>
    <submittedName>
        <fullName evidence="2">Putative transposase</fullName>
    </submittedName>
</protein>
<sequence length="76" mass="8813">MIAHTDPHNYHRPMKTTPTPHDALFKNFMTQPAAACDLLEFHLPPELRQFCDLSVNYGLKMSHSYALKVRHFKTGF</sequence>
<dbReference type="InterPro" id="IPR006842">
    <property type="entry name" value="Transposase_31"/>
</dbReference>
<dbReference type="AlphaFoldDB" id="A0A0T9QUU1"/>
<dbReference type="Proteomes" id="UP000041882">
    <property type="component" value="Unassembled WGS sequence"/>
</dbReference>
<dbReference type="Pfam" id="PF04754">
    <property type="entry name" value="Transposase_31"/>
    <property type="match status" value="1"/>
</dbReference>
<reference evidence="3" key="1">
    <citation type="submission" date="2015-03" db="EMBL/GenBank/DDBJ databases">
        <authorList>
            <consortium name="Pathogen Informatics"/>
            <person name="Murphy D."/>
        </authorList>
    </citation>
    <scope>NUCLEOTIDE SEQUENCE [LARGE SCALE GENOMIC DNA]</scope>
    <source>
        <strain evidence="3">IP6945</strain>
    </source>
</reference>
<accession>A0A0T9QUU1</accession>
<evidence type="ECO:0000259" key="1">
    <source>
        <dbReference type="Pfam" id="PF04754"/>
    </source>
</evidence>
<gene>
    <name evidence="2" type="ORF">ERS008472_03767</name>
</gene>
<evidence type="ECO:0000313" key="3">
    <source>
        <dbReference type="Proteomes" id="UP000041882"/>
    </source>
</evidence>
<organism evidence="2 3">
    <name type="scientific">Yersinia thracica</name>
    <dbReference type="NCBI Taxonomy" id="2890319"/>
    <lineage>
        <taxon>Bacteria</taxon>
        <taxon>Pseudomonadati</taxon>
        <taxon>Pseudomonadota</taxon>
        <taxon>Gammaproteobacteria</taxon>
        <taxon>Enterobacterales</taxon>
        <taxon>Yersiniaceae</taxon>
        <taxon>Yersinia</taxon>
    </lineage>
</organism>